<reference evidence="7" key="1">
    <citation type="submission" date="2020-01" db="EMBL/GenBank/DDBJ databases">
        <title>Draft genome sequence of the Termite Coptotermes fromosanus.</title>
        <authorList>
            <person name="Itakura S."/>
            <person name="Yosikawa Y."/>
            <person name="Umezawa K."/>
        </authorList>
    </citation>
    <scope>NUCLEOTIDE SEQUENCE [LARGE SCALE GENOMIC DNA]</scope>
</reference>
<protein>
    <recommendedName>
        <fullName evidence="4 5">Glucose-methanol-choline oxidoreductase N-terminal domain-containing protein</fullName>
    </recommendedName>
</protein>
<dbReference type="InterPro" id="IPR007867">
    <property type="entry name" value="GMC_OxRtase_C"/>
</dbReference>
<comment type="similarity">
    <text evidence="1 3">Belongs to the GMC oxidoreductase family.</text>
</comment>
<dbReference type="InterPro" id="IPR036188">
    <property type="entry name" value="FAD/NAD-bd_sf"/>
</dbReference>
<accession>A0A6L2PXW2</accession>
<organism evidence="6 7">
    <name type="scientific">Coptotermes formosanus</name>
    <name type="common">Formosan subterranean termite</name>
    <dbReference type="NCBI Taxonomy" id="36987"/>
    <lineage>
        <taxon>Eukaryota</taxon>
        <taxon>Metazoa</taxon>
        <taxon>Ecdysozoa</taxon>
        <taxon>Arthropoda</taxon>
        <taxon>Hexapoda</taxon>
        <taxon>Insecta</taxon>
        <taxon>Pterygota</taxon>
        <taxon>Neoptera</taxon>
        <taxon>Polyneoptera</taxon>
        <taxon>Dictyoptera</taxon>
        <taxon>Blattodea</taxon>
        <taxon>Blattoidea</taxon>
        <taxon>Termitoidae</taxon>
        <taxon>Rhinotermitidae</taxon>
        <taxon>Coptotermes</taxon>
    </lineage>
</organism>
<evidence type="ECO:0000313" key="7">
    <source>
        <dbReference type="Proteomes" id="UP000502823"/>
    </source>
</evidence>
<feature type="binding site" evidence="2">
    <location>
        <position position="137"/>
    </location>
    <ligand>
        <name>FAD</name>
        <dbReference type="ChEBI" id="CHEBI:57692"/>
    </ligand>
</feature>
<dbReference type="PIRSF" id="PIRSF000137">
    <property type="entry name" value="Alcohol_oxidase"/>
    <property type="match status" value="1"/>
</dbReference>
<evidence type="ECO:0000259" key="4">
    <source>
        <dbReference type="PROSITE" id="PS00623"/>
    </source>
</evidence>
<gene>
    <name evidence="6" type="ORF">Cfor_05441</name>
</gene>
<feature type="binding site" evidence="2">
    <location>
        <position position="276"/>
    </location>
    <ligand>
        <name>FAD</name>
        <dbReference type="ChEBI" id="CHEBI:57692"/>
    </ligand>
</feature>
<comment type="cofactor">
    <cofactor evidence="2">
        <name>FAD</name>
        <dbReference type="ChEBI" id="CHEBI:57692"/>
    </cofactor>
</comment>
<name>A0A6L2PXW2_COPFO</name>
<dbReference type="EMBL" id="BLKM01012573">
    <property type="protein sequence ID" value="GFG37054.1"/>
    <property type="molecule type" value="Genomic_DNA"/>
</dbReference>
<dbReference type="SUPFAM" id="SSF51905">
    <property type="entry name" value="FAD/NAD(P)-binding domain"/>
    <property type="match status" value="1"/>
</dbReference>
<feature type="domain" description="Glucose-methanol-choline oxidoreductase N-terminal" evidence="5">
    <location>
        <begin position="316"/>
        <end position="330"/>
    </location>
</feature>
<evidence type="ECO:0000313" key="6">
    <source>
        <dbReference type="EMBL" id="GFG37054.1"/>
    </source>
</evidence>
<dbReference type="InterPro" id="IPR012132">
    <property type="entry name" value="GMC_OxRdtase"/>
</dbReference>
<evidence type="ECO:0000256" key="2">
    <source>
        <dbReference type="PIRSR" id="PIRSR000137-2"/>
    </source>
</evidence>
<dbReference type="PROSITE" id="PS00623">
    <property type="entry name" value="GMC_OXRED_1"/>
    <property type="match status" value="1"/>
</dbReference>
<dbReference type="Gene3D" id="3.50.50.60">
    <property type="entry name" value="FAD/NAD(P)-binding domain"/>
    <property type="match status" value="1"/>
</dbReference>
<sequence>MILPEPSLQTCAGTSEMAATHCPATKFLCYLSLLLSKINGPQKANENLPPLGLVDGERYDFIVVGGGSAGCVVASRLSEISQWKVLLLEAGGEEPPQTDVPAFIPFNWETRFDWQFETEPDKDYCGGKPCIWNAGKVLGGGSVLNGMIYNRGNGRSYDKWKELGNDGWGFDDVLPYFKKSENNGDPAIAANTKYHAVGGPLNVQRFPYEDKNVHLLVDAFQELGYKTVDINGGTQTGVTLLQFTQKNGSRMSTNKAFIAPFRGKRPNLKVVTNVRVTKVLIDPKKKIAYGVEYAWEKHRNVRGKVYANKEVVVSSGALKSPHVLMLSGIGPRSALSAAGIEVIEDLPVGQNLQDHAACLGLRVKLGEKQQTLSSDQKLLSDFSAYARYRTGPLSGTGTLEVSGYVNSRYADPTIDYPDIQYFVPPQTVYNTSNGEVPFNTPFSTYNRIIFQPGIMIEKSIGYITIKNKDPFLQPIIVPNYFSNIEDLNVIIDGCNFVAKNLSSTKVFKDAGVSLDTTPLPHCAHLEFGTDDYCACLARNYTQTLHHFSGTCKMGPDSDPGAVVDSQLRVRAVKSLRVVDASIIPVLGNSNTNGPVIMIAEKASDMIKKSWNLD</sequence>
<dbReference type="Proteomes" id="UP000502823">
    <property type="component" value="Unassembled WGS sequence"/>
</dbReference>
<dbReference type="InterPro" id="IPR000172">
    <property type="entry name" value="GMC_OxRdtase_N"/>
</dbReference>
<dbReference type="Pfam" id="PF00732">
    <property type="entry name" value="GMC_oxred_N"/>
    <property type="match status" value="1"/>
</dbReference>
<dbReference type="Gene3D" id="3.30.560.10">
    <property type="entry name" value="Glucose Oxidase, domain 3"/>
    <property type="match status" value="1"/>
</dbReference>
<evidence type="ECO:0000259" key="5">
    <source>
        <dbReference type="PROSITE" id="PS00624"/>
    </source>
</evidence>
<evidence type="ECO:0000256" key="3">
    <source>
        <dbReference type="RuleBase" id="RU003968"/>
    </source>
</evidence>
<dbReference type="SUPFAM" id="SSF54373">
    <property type="entry name" value="FAD-linked reductases, C-terminal domain"/>
    <property type="match status" value="1"/>
</dbReference>
<keyword evidence="2 3" id="KW-0274">FAD</keyword>
<evidence type="ECO:0000256" key="1">
    <source>
        <dbReference type="ARBA" id="ARBA00010790"/>
    </source>
</evidence>
<keyword evidence="7" id="KW-1185">Reference proteome</keyword>
<dbReference type="InParanoid" id="A0A6L2PXW2"/>
<dbReference type="AlphaFoldDB" id="A0A6L2PXW2"/>
<dbReference type="PROSITE" id="PS00624">
    <property type="entry name" value="GMC_OXRED_2"/>
    <property type="match status" value="1"/>
</dbReference>
<keyword evidence="3" id="KW-0285">Flavoprotein</keyword>
<dbReference type="GO" id="GO:0016614">
    <property type="term" value="F:oxidoreductase activity, acting on CH-OH group of donors"/>
    <property type="evidence" value="ECO:0007669"/>
    <property type="project" value="InterPro"/>
</dbReference>
<dbReference type="PANTHER" id="PTHR11552:SF154">
    <property type="entry name" value="FI04917P"/>
    <property type="match status" value="1"/>
</dbReference>
<dbReference type="Pfam" id="PF05199">
    <property type="entry name" value="GMC_oxred_C"/>
    <property type="match status" value="1"/>
</dbReference>
<feature type="domain" description="Glucose-methanol-choline oxidoreductase N-terminal" evidence="4">
    <location>
        <begin position="135"/>
        <end position="158"/>
    </location>
</feature>
<dbReference type="GO" id="GO:0050660">
    <property type="term" value="F:flavin adenine dinucleotide binding"/>
    <property type="evidence" value="ECO:0007669"/>
    <property type="project" value="InterPro"/>
</dbReference>
<dbReference type="PANTHER" id="PTHR11552">
    <property type="entry name" value="GLUCOSE-METHANOL-CHOLINE GMC OXIDOREDUCTASE"/>
    <property type="match status" value="1"/>
</dbReference>
<proteinExistence type="inferred from homology"/>
<comment type="caution">
    <text evidence="6">The sequence shown here is derived from an EMBL/GenBank/DDBJ whole genome shotgun (WGS) entry which is preliminary data.</text>
</comment>
<dbReference type="OrthoDB" id="269227at2759"/>